<evidence type="ECO:0000313" key="8">
    <source>
        <dbReference type="Proteomes" id="UP001058872"/>
    </source>
</evidence>
<evidence type="ECO:0000259" key="6">
    <source>
        <dbReference type="PROSITE" id="PS51007"/>
    </source>
</evidence>
<dbReference type="Proteomes" id="UP001058872">
    <property type="component" value="Chromosome"/>
</dbReference>
<dbReference type="AlphaFoldDB" id="A0AAE9NBX1"/>
<accession>A0AAE9NBX1</accession>
<keyword evidence="3 4" id="KW-0408">Iron</keyword>
<dbReference type="Pfam" id="PF13442">
    <property type="entry name" value="Cytochrome_CBB3"/>
    <property type="match status" value="1"/>
</dbReference>
<keyword evidence="1 4" id="KW-0349">Heme</keyword>
<keyword evidence="2 4" id="KW-0479">Metal-binding</keyword>
<keyword evidence="5" id="KW-0732">Signal</keyword>
<dbReference type="EMBL" id="CP028989">
    <property type="protein sequence ID" value="UUO67826.1"/>
    <property type="molecule type" value="Genomic_DNA"/>
</dbReference>
<dbReference type="GO" id="GO:0009055">
    <property type="term" value="F:electron transfer activity"/>
    <property type="evidence" value="ECO:0007669"/>
    <property type="project" value="InterPro"/>
</dbReference>
<dbReference type="InterPro" id="IPR009056">
    <property type="entry name" value="Cyt_c-like_dom"/>
</dbReference>
<name>A0AAE9NBX1_9BRAD</name>
<dbReference type="PROSITE" id="PS51007">
    <property type="entry name" value="CYTC"/>
    <property type="match status" value="1"/>
</dbReference>
<feature type="chain" id="PRO_5042262312" evidence="5">
    <location>
        <begin position="20"/>
        <end position="121"/>
    </location>
</feature>
<dbReference type="SUPFAM" id="SSF46626">
    <property type="entry name" value="Cytochrome c"/>
    <property type="match status" value="1"/>
</dbReference>
<organism evidence="7 8">
    <name type="scientific">Bradyrhizobium betae</name>
    <dbReference type="NCBI Taxonomy" id="244734"/>
    <lineage>
        <taxon>Bacteria</taxon>
        <taxon>Pseudomonadati</taxon>
        <taxon>Pseudomonadota</taxon>
        <taxon>Alphaproteobacteria</taxon>
        <taxon>Hyphomicrobiales</taxon>
        <taxon>Nitrobacteraceae</taxon>
        <taxon>Bradyrhizobium</taxon>
    </lineage>
</organism>
<dbReference type="InterPro" id="IPR036909">
    <property type="entry name" value="Cyt_c-like_dom_sf"/>
</dbReference>
<feature type="domain" description="Cytochrome c" evidence="6">
    <location>
        <begin position="33"/>
        <end position="115"/>
    </location>
</feature>
<evidence type="ECO:0000313" key="7">
    <source>
        <dbReference type="EMBL" id="UUO67826.1"/>
    </source>
</evidence>
<feature type="signal peptide" evidence="5">
    <location>
        <begin position="1"/>
        <end position="19"/>
    </location>
</feature>
<reference evidence="7" key="1">
    <citation type="submission" date="2018-04" db="EMBL/GenBank/DDBJ databases">
        <title>Genomes of Endosymbiotic and Endophytic Bradyrhizobium Publication status.</title>
        <authorList>
            <person name="Guha S."/>
            <person name="Jorrin B."/>
            <person name="Sarkar M."/>
            <person name="Poole P.S."/>
            <person name="DasGupta M."/>
        </authorList>
    </citation>
    <scope>NUCLEOTIDE SEQUENCE</scope>
    <source>
        <strain evidence="7">WBOS16</strain>
    </source>
</reference>
<dbReference type="GO" id="GO:0020037">
    <property type="term" value="F:heme binding"/>
    <property type="evidence" value="ECO:0007669"/>
    <property type="project" value="InterPro"/>
</dbReference>
<sequence length="121" mass="13319">MKALFTALGLSRAAPAWLAAGVLWSTASEALDAEQRRAEGMLQRMCAECHAVGRSGASPNELAPPFRTLGENKLYDPDFAQRLQDGYSSIHRAMPTARFDRDDAEAVVSYLRAIQEPRKPK</sequence>
<evidence type="ECO:0000256" key="5">
    <source>
        <dbReference type="SAM" id="SignalP"/>
    </source>
</evidence>
<evidence type="ECO:0000256" key="3">
    <source>
        <dbReference type="ARBA" id="ARBA00023004"/>
    </source>
</evidence>
<dbReference type="Gene3D" id="1.10.760.10">
    <property type="entry name" value="Cytochrome c-like domain"/>
    <property type="match status" value="1"/>
</dbReference>
<proteinExistence type="predicted"/>
<evidence type="ECO:0000256" key="4">
    <source>
        <dbReference type="PROSITE-ProRule" id="PRU00433"/>
    </source>
</evidence>
<dbReference type="GO" id="GO:0046872">
    <property type="term" value="F:metal ion binding"/>
    <property type="evidence" value="ECO:0007669"/>
    <property type="project" value="UniProtKB-KW"/>
</dbReference>
<protein>
    <submittedName>
        <fullName evidence="7">Cytochrome C-552</fullName>
    </submittedName>
</protein>
<gene>
    <name evidence="7" type="ORF">DCM83_23170</name>
</gene>
<evidence type="ECO:0000256" key="2">
    <source>
        <dbReference type="ARBA" id="ARBA00022723"/>
    </source>
</evidence>
<evidence type="ECO:0000256" key="1">
    <source>
        <dbReference type="ARBA" id="ARBA00022617"/>
    </source>
</evidence>